<dbReference type="InterPro" id="IPR015424">
    <property type="entry name" value="PyrdxlP-dep_Trfase"/>
</dbReference>
<dbReference type="EMBL" id="JAKGBZ010000013">
    <property type="protein sequence ID" value="MCF3946748.1"/>
    <property type="molecule type" value="Genomic_DNA"/>
</dbReference>
<gene>
    <name evidence="9" type="primary">metC</name>
    <name evidence="9" type="ORF">L2A60_08645</name>
</gene>
<dbReference type="RefSeq" id="WP_235703985.1">
    <property type="nucleotide sequence ID" value="NZ_JAKGBZ010000013.1"/>
</dbReference>
<dbReference type="EC" id="4.4.1.8" evidence="9"/>
<comment type="pathway">
    <text evidence="5">Amino-acid biosynthesis; L-methionine biosynthesis via de novo pathway; L-homocysteine from L-cystathionine: step 1/1.</text>
</comment>
<evidence type="ECO:0000256" key="4">
    <source>
        <dbReference type="ARBA" id="ARBA00023239"/>
    </source>
</evidence>
<dbReference type="Gene3D" id="3.90.1150.10">
    <property type="entry name" value="Aspartate Aminotransferase, domain 1"/>
    <property type="match status" value="1"/>
</dbReference>
<evidence type="ECO:0000256" key="3">
    <source>
        <dbReference type="ARBA" id="ARBA00022898"/>
    </source>
</evidence>
<dbReference type="PROSITE" id="PS00868">
    <property type="entry name" value="CYS_MET_METAB_PP"/>
    <property type="match status" value="1"/>
</dbReference>
<evidence type="ECO:0000256" key="6">
    <source>
        <dbReference type="ARBA" id="ARBA00047517"/>
    </source>
</evidence>
<keyword evidence="3 8" id="KW-0663">Pyridoxal phosphate</keyword>
<organism evidence="9 10">
    <name type="scientific">Acidiphilium iwatense</name>
    <dbReference type="NCBI Taxonomy" id="768198"/>
    <lineage>
        <taxon>Bacteria</taxon>
        <taxon>Pseudomonadati</taxon>
        <taxon>Pseudomonadota</taxon>
        <taxon>Alphaproteobacteria</taxon>
        <taxon>Acetobacterales</taxon>
        <taxon>Acidocellaceae</taxon>
        <taxon>Acidiphilium</taxon>
    </lineage>
</organism>
<evidence type="ECO:0000313" key="9">
    <source>
        <dbReference type="EMBL" id="MCF3946748.1"/>
    </source>
</evidence>
<sequence length="418" mass="46069">MKTDRFETKLALAARRPVKSHGFVNPKLVRGSTVLYSDCAERRAIGKRRLEQEEIYGLYGTETHFALQSMVAEIEGGTHCQIVSSGLAAVTVPLLAYLKAGDHVLMPDSVYGPTRQFCNGTLKRYGIETQYYDPLIEEAALRALMRPETRVLFAESPGSHTFEVQDVPMLARVARAHGAKLFMDNTWGIRTFQPFRHGVDVSIQALTKYVGGHSDIVLGAVTVATDADWEWLRNGALDLGQYASPDDCWLALRGARTLGVRLDQQAANALAIAQWLAGRPEVRRVLHPALPSCPGHEFWKRDFTGACGLFGIVFQSEYDYEAVTAMVDSLRLFGIGASWGGYESLALPTSFTITRSEGTGTFGGEMLRLQIGLEHLDDLIADIDAGLAVLRGQKRIVCASSPCLADEIQDLYREEQAR</sequence>
<evidence type="ECO:0000256" key="2">
    <source>
        <dbReference type="ARBA" id="ARBA00009077"/>
    </source>
</evidence>
<dbReference type="PANTHER" id="PTHR43500:SF1">
    <property type="entry name" value="CYSTATHIONINE BETA-LYASE-RELATED"/>
    <property type="match status" value="1"/>
</dbReference>
<proteinExistence type="inferred from homology"/>
<comment type="caution">
    <text evidence="9">The sequence shown here is derived from an EMBL/GenBank/DDBJ whole genome shotgun (WGS) entry which is preliminary data.</text>
</comment>
<name>A0ABS9DVI4_9PROT</name>
<evidence type="ECO:0000256" key="5">
    <source>
        <dbReference type="ARBA" id="ARBA00046315"/>
    </source>
</evidence>
<protein>
    <submittedName>
        <fullName evidence="9">Cystathionine beta-lyase</fullName>
        <ecNumber evidence="9">4.4.1.8</ecNumber>
    </submittedName>
</protein>
<dbReference type="PIRSF" id="PIRSF001434">
    <property type="entry name" value="CGS"/>
    <property type="match status" value="1"/>
</dbReference>
<dbReference type="InterPro" id="IPR054542">
    <property type="entry name" value="Cys_met_metab_PP"/>
</dbReference>
<accession>A0ABS9DVI4</accession>
<keyword evidence="4 9" id="KW-0456">Lyase</keyword>
<dbReference type="SUPFAM" id="SSF53383">
    <property type="entry name" value="PLP-dependent transferases"/>
    <property type="match status" value="1"/>
</dbReference>
<keyword evidence="10" id="KW-1185">Reference proteome</keyword>
<evidence type="ECO:0000256" key="8">
    <source>
        <dbReference type="RuleBase" id="RU362118"/>
    </source>
</evidence>
<evidence type="ECO:0000256" key="7">
    <source>
        <dbReference type="ARBA" id="ARBA00047625"/>
    </source>
</evidence>
<reference evidence="9 10" key="1">
    <citation type="submission" date="2022-01" db="EMBL/GenBank/DDBJ databases">
        <authorList>
            <person name="Won M."/>
            <person name="Kim S.-J."/>
            <person name="Kwon S.-W."/>
        </authorList>
    </citation>
    <scope>NUCLEOTIDE SEQUENCE [LARGE SCALE GENOMIC DNA]</scope>
    <source>
        <strain evidence="9 10">KCTC 23505</strain>
    </source>
</reference>
<dbReference type="InterPro" id="IPR015422">
    <property type="entry name" value="PyrdxlP-dep_Trfase_small"/>
</dbReference>
<comment type="similarity">
    <text evidence="2 8">Belongs to the trans-sulfuration enzymes family.</text>
</comment>
<dbReference type="Proteomes" id="UP001521209">
    <property type="component" value="Unassembled WGS sequence"/>
</dbReference>
<dbReference type="Gene3D" id="3.40.640.10">
    <property type="entry name" value="Type I PLP-dependent aspartate aminotransferase-like (Major domain)"/>
    <property type="match status" value="1"/>
</dbReference>
<dbReference type="GO" id="GO:0016829">
    <property type="term" value="F:lyase activity"/>
    <property type="evidence" value="ECO:0007669"/>
    <property type="project" value="UniProtKB-KW"/>
</dbReference>
<dbReference type="NCBIfam" id="TIGR01324">
    <property type="entry name" value="cysta_beta_ly_B"/>
    <property type="match status" value="1"/>
</dbReference>
<evidence type="ECO:0000313" key="10">
    <source>
        <dbReference type="Proteomes" id="UP001521209"/>
    </source>
</evidence>
<comment type="catalytic activity">
    <reaction evidence="7">
        <text>an S-substituted L-cysteine + H2O = a thiol + pyruvate + NH4(+)</text>
        <dbReference type="Rhea" id="RHEA:18121"/>
        <dbReference type="ChEBI" id="CHEBI:15361"/>
        <dbReference type="ChEBI" id="CHEBI:15377"/>
        <dbReference type="ChEBI" id="CHEBI:28938"/>
        <dbReference type="ChEBI" id="CHEBI:29256"/>
        <dbReference type="ChEBI" id="CHEBI:58717"/>
        <dbReference type="EC" id="4.4.1.13"/>
    </reaction>
</comment>
<dbReference type="Pfam" id="PF01053">
    <property type="entry name" value="Cys_Met_Meta_PP"/>
    <property type="match status" value="1"/>
</dbReference>
<comment type="catalytic activity">
    <reaction evidence="6">
        <text>L,L-cystathionine + H2O = L-homocysteine + pyruvate + NH4(+)</text>
        <dbReference type="Rhea" id="RHEA:13965"/>
        <dbReference type="ChEBI" id="CHEBI:15361"/>
        <dbReference type="ChEBI" id="CHEBI:15377"/>
        <dbReference type="ChEBI" id="CHEBI:28938"/>
        <dbReference type="ChEBI" id="CHEBI:58161"/>
        <dbReference type="ChEBI" id="CHEBI:58199"/>
    </reaction>
</comment>
<comment type="cofactor">
    <cofactor evidence="1 8">
        <name>pyridoxal 5'-phosphate</name>
        <dbReference type="ChEBI" id="CHEBI:597326"/>
    </cofactor>
</comment>
<dbReference type="InterPro" id="IPR015421">
    <property type="entry name" value="PyrdxlP-dep_Trfase_major"/>
</dbReference>
<evidence type="ECO:0000256" key="1">
    <source>
        <dbReference type="ARBA" id="ARBA00001933"/>
    </source>
</evidence>
<dbReference type="PANTHER" id="PTHR43500">
    <property type="entry name" value="CYSTATHIONINE BETA-LYASE-RELATED"/>
    <property type="match status" value="1"/>
</dbReference>
<dbReference type="InterPro" id="IPR000277">
    <property type="entry name" value="Cys/Met-Metab_PyrdxlP-dep_enz"/>
</dbReference>
<dbReference type="InterPro" id="IPR006233">
    <property type="entry name" value="Cys_b_lyase_bac"/>
</dbReference>